<accession>A0A158AEM0</accession>
<dbReference type="EMBL" id="FCOE02000005">
    <property type="protein sequence ID" value="SAK56238.1"/>
    <property type="molecule type" value="Genomic_DNA"/>
</dbReference>
<organism evidence="1 2">
    <name type="scientific">Caballeronia pedi</name>
    <dbReference type="NCBI Taxonomy" id="1777141"/>
    <lineage>
        <taxon>Bacteria</taxon>
        <taxon>Pseudomonadati</taxon>
        <taxon>Pseudomonadota</taxon>
        <taxon>Betaproteobacteria</taxon>
        <taxon>Burkholderiales</taxon>
        <taxon>Burkholderiaceae</taxon>
        <taxon>Caballeronia</taxon>
    </lineage>
</organism>
<proteinExistence type="predicted"/>
<gene>
    <name evidence="1" type="ORF">AWB80_02177</name>
</gene>
<keyword evidence="2" id="KW-1185">Reference proteome</keyword>
<evidence type="ECO:0000313" key="1">
    <source>
        <dbReference type="EMBL" id="SAK56238.1"/>
    </source>
</evidence>
<dbReference type="Proteomes" id="UP000054911">
    <property type="component" value="Unassembled WGS sequence"/>
</dbReference>
<dbReference type="AlphaFoldDB" id="A0A158AEM0"/>
<name>A0A158AEM0_9BURK</name>
<comment type="caution">
    <text evidence="1">The sequence shown here is derived from an EMBL/GenBank/DDBJ whole genome shotgun (WGS) entry which is preliminary data.</text>
</comment>
<sequence>MVRACPMLLYRTNQINLRQVRVDPRLPGEKPTVGPARSQRIWNADLTADPHAFALLIARCSNRSPDAALAAVQSTEPS</sequence>
<evidence type="ECO:0000313" key="2">
    <source>
        <dbReference type="Proteomes" id="UP000054911"/>
    </source>
</evidence>
<protein>
    <submittedName>
        <fullName evidence="1">Uncharacterized protein</fullName>
    </submittedName>
</protein>
<reference evidence="1" key="1">
    <citation type="submission" date="2016-01" db="EMBL/GenBank/DDBJ databases">
        <authorList>
            <person name="Peeters C."/>
        </authorList>
    </citation>
    <scope>NUCLEOTIDE SEQUENCE [LARGE SCALE GENOMIC DNA]</scope>
    <source>
        <strain evidence="1">LMG 29323</strain>
    </source>
</reference>